<evidence type="ECO:0000313" key="1">
    <source>
        <dbReference type="EMBL" id="AEF93756.1"/>
    </source>
</evidence>
<reference evidence="1 2" key="1">
    <citation type="submission" date="2011-05" db="EMBL/GenBank/DDBJ databases">
        <title>Complete sequence of Desulfotomaculum carboxydivorans CO-1-SRB.</title>
        <authorList>
            <consortium name="US DOE Joint Genome Institute"/>
            <person name="Lucas S."/>
            <person name="Han J."/>
            <person name="Lapidus A."/>
            <person name="Cheng J.-F."/>
            <person name="Goodwin L."/>
            <person name="Pitluck S."/>
            <person name="Peters L."/>
            <person name="Mikhailova N."/>
            <person name="Lu M."/>
            <person name="Han C."/>
            <person name="Tapia R."/>
            <person name="Land M."/>
            <person name="Hauser L."/>
            <person name="Kyrpides N."/>
            <person name="Ivanova N."/>
            <person name="Pagani I."/>
            <person name="Stams A."/>
            <person name="Plugge C."/>
            <person name="Muyzer G."/>
            <person name="Kuever J."/>
            <person name="Parshina S."/>
            <person name="Ivanova A."/>
            <person name="Nazina T."/>
            <person name="Woyke T."/>
        </authorList>
    </citation>
    <scope>NUCLEOTIDE SEQUENCE [LARGE SCALE GENOMIC DNA]</scope>
    <source>
        <strain evidence="2">DSM 14880 / VKM B-2319 / CO-1-SRB</strain>
    </source>
</reference>
<protein>
    <submittedName>
        <fullName evidence="1">Uncharacterized protein</fullName>
    </submittedName>
</protein>
<dbReference type="RefSeq" id="WP_013809895.1">
    <property type="nucleotide sequence ID" value="NC_015565.1"/>
</dbReference>
<gene>
    <name evidence="1" type="ordered locus">Desca_0877</name>
</gene>
<sequence>MRDKIGCFPPGQCHDSPCNTPCDNTCGNTCGDIGDISGDCGSLICKFDKDYLFKIIKCLCILKREITKCEEILCNPHFGLKEIKCEVKGIEKKLECIIKDITNPVFGLSEIKAEVAGIEDAIFSPTYGLSEIKTEIQQILANQGVSQFLTTGPFFADCFEQTLLLKVSNNTAQTQSVTFVIHDLENPTPGGTVTVPVVGISPCGAIFLEVPLPGTGERNIEIRAELSTTAGLSVYAATKTGLPNCQGSRVNEFKWADWVPLATFCR</sequence>
<dbReference type="EMBL" id="CP002736">
    <property type="protein sequence ID" value="AEF93756.1"/>
    <property type="molecule type" value="Genomic_DNA"/>
</dbReference>
<dbReference type="AlphaFoldDB" id="F6B9I0"/>
<organism evidence="1 2">
    <name type="scientific">Desulfotomaculum nigrificans (strain DSM 14880 / VKM B-2319 / CO-1-SRB)</name>
    <name type="common">Desulfotomaculum carboxydivorans</name>
    <dbReference type="NCBI Taxonomy" id="868595"/>
    <lineage>
        <taxon>Bacteria</taxon>
        <taxon>Bacillati</taxon>
        <taxon>Bacillota</taxon>
        <taxon>Clostridia</taxon>
        <taxon>Eubacteriales</taxon>
        <taxon>Desulfotomaculaceae</taxon>
        <taxon>Desulfotomaculum</taxon>
    </lineage>
</organism>
<accession>F6B9I0</accession>
<dbReference type="Proteomes" id="UP000009226">
    <property type="component" value="Chromosome"/>
</dbReference>
<proteinExistence type="predicted"/>
<evidence type="ECO:0000313" key="2">
    <source>
        <dbReference type="Proteomes" id="UP000009226"/>
    </source>
</evidence>
<dbReference type="KEGG" id="dca:Desca_0877"/>
<dbReference type="HOGENOM" id="CLU_1044803_0_0_9"/>
<keyword evidence="2" id="KW-1185">Reference proteome</keyword>
<dbReference type="STRING" id="868595.Desca_0877"/>
<name>F6B9I0_DESCC</name>